<accession>A0A8X6MBQ7</accession>
<organism evidence="1 2">
    <name type="scientific">Nephila pilipes</name>
    <name type="common">Giant wood spider</name>
    <name type="synonym">Nephila maculata</name>
    <dbReference type="NCBI Taxonomy" id="299642"/>
    <lineage>
        <taxon>Eukaryota</taxon>
        <taxon>Metazoa</taxon>
        <taxon>Ecdysozoa</taxon>
        <taxon>Arthropoda</taxon>
        <taxon>Chelicerata</taxon>
        <taxon>Arachnida</taxon>
        <taxon>Araneae</taxon>
        <taxon>Araneomorphae</taxon>
        <taxon>Entelegynae</taxon>
        <taxon>Araneoidea</taxon>
        <taxon>Nephilidae</taxon>
        <taxon>Nephila</taxon>
    </lineage>
</organism>
<dbReference type="EMBL" id="BMAW01090334">
    <property type="protein sequence ID" value="GFS44305.1"/>
    <property type="molecule type" value="Genomic_DNA"/>
</dbReference>
<dbReference type="AlphaFoldDB" id="A0A8X6MBQ7"/>
<dbReference type="Proteomes" id="UP000887013">
    <property type="component" value="Unassembled WGS sequence"/>
</dbReference>
<comment type="caution">
    <text evidence="1">The sequence shown here is derived from an EMBL/GenBank/DDBJ whole genome shotgun (WGS) entry which is preliminary data.</text>
</comment>
<proteinExistence type="predicted"/>
<evidence type="ECO:0000313" key="2">
    <source>
        <dbReference type="Proteomes" id="UP000887013"/>
    </source>
</evidence>
<evidence type="ECO:0000313" key="1">
    <source>
        <dbReference type="EMBL" id="GFS44305.1"/>
    </source>
</evidence>
<reference evidence="1" key="1">
    <citation type="submission" date="2020-08" db="EMBL/GenBank/DDBJ databases">
        <title>Multicomponent nature underlies the extraordinary mechanical properties of spider dragline silk.</title>
        <authorList>
            <person name="Kono N."/>
            <person name="Nakamura H."/>
            <person name="Mori M."/>
            <person name="Yoshida Y."/>
            <person name="Ohtoshi R."/>
            <person name="Malay A.D."/>
            <person name="Moran D.A.P."/>
            <person name="Tomita M."/>
            <person name="Numata K."/>
            <person name="Arakawa K."/>
        </authorList>
    </citation>
    <scope>NUCLEOTIDE SEQUENCE</scope>
</reference>
<sequence length="129" mass="14314">MCRFSRIKVASQRMLFGTLDNIKMAVTDQLKTISASEIDHRTKILLLILGSTCKRAYTLLLSIAKAVLAAAAIGNYRRFALYAAAPHLAGTFWYMQPPLQTMLPPAASTLSPRHCFAVRSKRIAENCRS</sequence>
<gene>
    <name evidence="1" type="ORF">NPIL_6331</name>
</gene>
<protein>
    <submittedName>
        <fullName evidence="1">Uncharacterized protein</fullName>
    </submittedName>
</protein>
<keyword evidence="2" id="KW-1185">Reference proteome</keyword>
<name>A0A8X6MBQ7_NEPPI</name>